<dbReference type="InterPro" id="IPR051477">
    <property type="entry name" value="Expansin_CellWall"/>
</dbReference>
<evidence type="ECO:0000256" key="1">
    <source>
        <dbReference type="ARBA" id="ARBA00022729"/>
    </source>
</evidence>
<dbReference type="SUPFAM" id="SSF50685">
    <property type="entry name" value="Barwin-like endoglucanases"/>
    <property type="match status" value="1"/>
</dbReference>
<dbReference type="PANTHER" id="PTHR31836">
    <property type="match status" value="1"/>
</dbReference>
<evidence type="ECO:0000313" key="5">
    <source>
        <dbReference type="Proteomes" id="UP000092666"/>
    </source>
</evidence>
<gene>
    <name evidence="4" type="ORF">I316_06695</name>
</gene>
<reference evidence="4 5" key="1">
    <citation type="submission" date="2013-07" db="EMBL/GenBank/DDBJ databases">
        <title>The Genome Sequence of Cryptococcus heveanensis BCC8398.</title>
        <authorList>
            <consortium name="The Broad Institute Genome Sequencing Platform"/>
            <person name="Cuomo C."/>
            <person name="Litvintseva A."/>
            <person name="Chen Y."/>
            <person name="Heitman J."/>
            <person name="Sun S."/>
            <person name="Springer D."/>
            <person name="Dromer F."/>
            <person name="Young S.K."/>
            <person name="Zeng Q."/>
            <person name="Gargeya S."/>
            <person name="Fitzgerald M."/>
            <person name="Abouelleil A."/>
            <person name="Alvarado L."/>
            <person name="Berlin A.M."/>
            <person name="Chapman S.B."/>
            <person name="Dewar J."/>
            <person name="Goldberg J."/>
            <person name="Griggs A."/>
            <person name="Gujja S."/>
            <person name="Hansen M."/>
            <person name="Howarth C."/>
            <person name="Imamovic A."/>
            <person name="Larimer J."/>
            <person name="McCowan C."/>
            <person name="Murphy C."/>
            <person name="Pearson M."/>
            <person name="Priest M."/>
            <person name="Roberts A."/>
            <person name="Saif S."/>
            <person name="Shea T."/>
            <person name="Sykes S."/>
            <person name="Wortman J."/>
            <person name="Nusbaum C."/>
            <person name="Birren B."/>
        </authorList>
    </citation>
    <scope>NUCLEOTIDE SEQUENCE [LARGE SCALE GENOMIC DNA]</scope>
    <source>
        <strain evidence="4 5">BCC8398</strain>
    </source>
</reference>
<dbReference type="Proteomes" id="UP000092666">
    <property type="component" value="Unassembled WGS sequence"/>
</dbReference>
<organism evidence="4 5">
    <name type="scientific">Kwoniella heveanensis BCC8398</name>
    <dbReference type="NCBI Taxonomy" id="1296120"/>
    <lineage>
        <taxon>Eukaryota</taxon>
        <taxon>Fungi</taxon>
        <taxon>Dikarya</taxon>
        <taxon>Basidiomycota</taxon>
        <taxon>Agaricomycotina</taxon>
        <taxon>Tremellomycetes</taxon>
        <taxon>Tremellales</taxon>
        <taxon>Cryptococcaceae</taxon>
        <taxon>Kwoniella</taxon>
    </lineage>
</organism>
<keyword evidence="5" id="KW-1185">Reference proteome</keyword>
<dbReference type="STRING" id="1296120.A0A1B9GKU9"/>
<protein>
    <submittedName>
        <fullName evidence="4">Uncharacterized protein</fullName>
    </submittedName>
</protein>
<dbReference type="EMBL" id="KV700132">
    <property type="protein sequence ID" value="OCF31689.1"/>
    <property type="molecule type" value="Genomic_DNA"/>
</dbReference>
<dbReference type="PANTHER" id="PTHR31836:SF24">
    <property type="entry name" value="RLPA-LIKE PROTEIN DOUBLE-PSI BETA-BARREL DOMAIN-CONTAINING PROTEIN"/>
    <property type="match status" value="1"/>
</dbReference>
<sequence length="286" mass="29397">MFASIAISALVASASIASARPIACRGMPTTYAEGYLENYDVYHARYIALGCSGQQTANATFFDDCCHPLLANETLEESRPSYCIPSNATVAEVSSTFAEYTSTATAAATASADVAAAAEYSSANSSVAAEPTTTVAAVAQVAQAEETTSSSSSSSTEEAWTSTSSAAAEQTSAASSSGSGETMTGGYATYFYQGGNAGACGTVHSDSDKVIAIDSNGWWQDFSQPSQYCGKYITITNSNNGKTVTAMVADVCPTCVSDNSLDLSVGAFTAIAEESEGSVPITWQWA</sequence>
<feature type="signal peptide" evidence="3">
    <location>
        <begin position="1"/>
        <end position="19"/>
    </location>
</feature>
<dbReference type="OrthoDB" id="406505at2759"/>
<name>A0A1B9GKU9_9TREE</name>
<dbReference type="InterPro" id="IPR036908">
    <property type="entry name" value="RlpA-like_sf"/>
</dbReference>
<evidence type="ECO:0000313" key="4">
    <source>
        <dbReference type="EMBL" id="OCF31689.1"/>
    </source>
</evidence>
<proteinExistence type="predicted"/>
<dbReference type="CDD" id="cd22191">
    <property type="entry name" value="DPBB_RlpA_EXP_N-like"/>
    <property type="match status" value="1"/>
</dbReference>
<keyword evidence="1 3" id="KW-0732">Signal</keyword>
<accession>A0A1B9GKU9</accession>
<evidence type="ECO:0000256" key="3">
    <source>
        <dbReference type="SAM" id="SignalP"/>
    </source>
</evidence>
<feature type="chain" id="PRO_5008627192" evidence="3">
    <location>
        <begin position="20"/>
        <end position="286"/>
    </location>
</feature>
<dbReference type="Gene3D" id="2.40.40.10">
    <property type="entry name" value="RlpA-like domain"/>
    <property type="match status" value="1"/>
</dbReference>
<evidence type="ECO:0000256" key="2">
    <source>
        <dbReference type="SAM" id="MobiDB-lite"/>
    </source>
</evidence>
<reference evidence="5" key="2">
    <citation type="submission" date="2013-12" db="EMBL/GenBank/DDBJ databases">
        <title>Evolution of pathogenesis and genome organization in the Tremellales.</title>
        <authorList>
            <person name="Cuomo C."/>
            <person name="Litvintseva A."/>
            <person name="Heitman J."/>
            <person name="Chen Y."/>
            <person name="Sun S."/>
            <person name="Springer D."/>
            <person name="Dromer F."/>
            <person name="Young S."/>
            <person name="Zeng Q."/>
            <person name="Chapman S."/>
            <person name="Gujja S."/>
            <person name="Saif S."/>
            <person name="Birren B."/>
        </authorList>
    </citation>
    <scope>NUCLEOTIDE SEQUENCE [LARGE SCALE GENOMIC DNA]</scope>
    <source>
        <strain evidence="5">BCC8398</strain>
    </source>
</reference>
<dbReference type="AlphaFoldDB" id="A0A1B9GKU9"/>
<feature type="region of interest" description="Disordered" evidence="2">
    <location>
        <begin position="145"/>
        <end position="181"/>
    </location>
</feature>